<gene>
    <name evidence="1" type="ORF">Vau01_050380</name>
</gene>
<sequence length="351" mass="37408">MTTGILDEAYERLAFAGPEWGEDTLTNHGPMAVETMVRRGHADRVHGWLDAYLTRLDALPSPRWPIDPTAWHEALGDGRRVADWTEYFTRAVRERPWRDVLTEWWPRLLPGIVAGTTHGVIRVSHAVGALLGTASPSPASAASPAVTELAHALAFWAARWRPVPGTTGPGPESPWRAAALTAVPRIPDQSGRVAARLAQLDDLPGWSGPGPRPNSPEDVPAALRDLVATGTRVYVDHGQASPVILVHVATAPNAVLRTLPALPPQLWTPSLDAVWAVSAALVSAYAPPHPVATPRPASPADGATLLDQAVHHRDEHVIKLSDTAADVYAWTGDPTVLAAGVRAAELIGSPS</sequence>
<dbReference type="RefSeq" id="WP_203996931.1">
    <property type="nucleotide sequence ID" value="NZ_BOPG01000032.1"/>
</dbReference>
<evidence type="ECO:0000313" key="2">
    <source>
        <dbReference type="Proteomes" id="UP000612585"/>
    </source>
</evidence>
<dbReference type="AlphaFoldDB" id="A0A8J4E304"/>
<dbReference type="Proteomes" id="UP000612585">
    <property type="component" value="Unassembled WGS sequence"/>
</dbReference>
<protein>
    <recommendedName>
        <fullName evidence="3">DUF4243 domain-containing protein</fullName>
    </recommendedName>
</protein>
<comment type="caution">
    <text evidence="1">The sequence shown here is derived from an EMBL/GenBank/DDBJ whole genome shotgun (WGS) entry which is preliminary data.</text>
</comment>
<accession>A0A8J4E304</accession>
<reference evidence="1" key="1">
    <citation type="submission" date="2021-01" db="EMBL/GenBank/DDBJ databases">
        <title>Whole genome shotgun sequence of Virgisporangium aurantiacum NBRC 16421.</title>
        <authorList>
            <person name="Komaki H."/>
            <person name="Tamura T."/>
        </authorList>
    </citation>
    <scope>NUCLEOTIDE SEQUENCE</scope>
    <source>
        <strain evidence="1">NBRC 16421</strain>
    </source>
</reference>
<name>A0A8J4E304_9ACTN</name>
<evidence type="ECO:0000313" key="1">
    <source>
        <dbReference type="EMBL" id="GIJ57522.1"/>
    </source>
</evidence>
<organism evidence="1 2">
    <name type="scientific">Virgisporangium aurantiacum</name>
    <dbReference type="NCBI Taxonomy" id="175570"/>
    <lineage>
        <taxon>Bacteria</taxon>
        <taxon>Bacillati</taxon>
        <taxon>Actinomycetota</taxon>
        <taxon>Actinomycetes</taxon>
        <taxon>Micromonosporales</taxon>
        <taxon>Micromonosporaceae</taxon>
        <taxon>Virgisporangium</taxon>
    </lineage>
</organism>
<keyword evidence="2" id="KW-1185">Reference proteome</keyword>
<dbReference type="EMBL" id="BOPG01000032">
    <property type="protein sequence ID" value="GIJ57522.1"/>
    <property type="molecule type" value="Genomic_DNA"/>
</dbReference>
<evidence type="ECO:0008006" key="3">
    <source>
        <dbReference type="Google" id="ProtNLM"/>
    </source>
</evidence>
<proteinExistence type="predicted"/>